<sequence>MRQTRLALALLLLVAGVATTGTAWGRSDKSGQGQMTPSQAEQAARRQTGGGRVLSVKPSDGGYQVKVLTPSGEVKYIFVSGR</sequence>
<feature type="compositionally biased region" description="Polar residues" evidence="1">
    <location>
        <begin position="30"/>
        <end position="41"/>
    </location>
</feature>
<proteinExistence type="predicted"/>
<evidence type="ECO:0000313" key="3">
    <source>
        <dbReference type="EMBL" id="EGV17796.1"/>
    </source>
</evidence>
<dbReference type="Proteomes" id="UP000005459">
    <property type="component" value="Unassembled WGS sequence"/>
</dbReference>
<dbReference type="RefSeq" id="WP_007193727.1">
    <property type="nucleotide sequence ID" value="NZ_AFWV01000009.1"/>
</dbReference>
<evidence type="ECO:0000256" key="2">
    <source>
        <dbReference type="SAM" id="SignalP"/>
    </source>
</evidence>
<evidence type="ECO:0000313" key="4">
    <source>
        <dbReference type="Proteomes" id="UP000005459"/>
    </source>
</evidence>
<dbReference type="AlphaFoldDB" id="F9UD52"/>
<keyword evidence="4" id="KW-1185">Reference proteome</keyword>
<accession>F9UD52</accession>
<dbReference type="eggNOG" id="ENOG5033MAB">
    <property type="taxonomic scope" value="Bacteria"/>
</dbReference>
<dbReference type="OrthoDB" id="5772157at2"/>
<gene>
    <name evidence="3" type="ORF">ThimaDRAFT_2855</name>
</gene>
<dbReference type="EMBL" id="AFWV01000009">
    <property type="protein sequence ID" value="EGV17796.1"/>
    <property type="molecule type" value="Genomic_DNA"/>
</dbReference>
<evidence type="ECO:0000256" key="1">
    <source>
        <dbReference type="SAM" id="MobiDB-lite"/>
    </source>
</evidence>
<dbReference type="STRING" id="768671.ThimaDRAFT_2855"/>
<organism evidence="3 4">
    <name type="scientific">Thiocapsa marina 5811</name>
    <dbReference type="NCBI Taxonomy" id="768671"/>
    <lineage>
        <taxon>Bacteria</taxon>
        <taxon>Pseudomonadati</taxon>
        <taxon>Pseudomonadota</taxon>
        <taxon>Gammaproteobacteria</taxon>
        <taxon>Chromatiales</taxon>
        <taxon>Chromatiaceae</taxon>
        <taxon>Thiocapsa</taxon>
    </lineage>
</organism>
<protein>
    <submittedName>
        <fullName evidence="3">Uncharacterized protein</fullName>
    </submittedName>
</protein>
<feature type="signal peptide" evidence="2">
    <location>
        <begin position="1"/>
        <end position="23"/>
    </location>
</feature>
<name>F9UD52_9GAMM</name>
<keyword evidence="2" id="KW-0732">Signal</keyword>
<reference evidence="3 4" key="1">
    <citation type="submission" date="2011-06" db="EMBL/GenBank/DDBJ databases">
        <title>The draft genome of Thiocapsa marina 5811.</title>
        <authorList>
            <consortium name="US DOE Joint Genome Institute (JGI-PGF)"/>
            <person name="Lucas S."/>
            <person name="Han J."/>
            <person name="Cheng J.-F."/>
            <person name="Goodwin L."/>
            <person name="Pitluck S."/>
            <person name="Peters L."/>
            <person name="Land M.L."/>
            <person name="Hauser L."/>
            <person name="Vogl K."/>
            <person name="Liu Z."/>
            <person name="Imhoff J."/>
            <person name="Thiel V."/>
            <person name="Frigaard N.-U."/>
            <person name="Bryant D."/>
            <person name="Woyke T.J."/>
        </authorList>
    </citation>
    <scope>NUCLEOTIDE SEQUENCE [LARGE SCALE GENOMIC DNA]</scope>
    <source>
        <strain evidence="3 4">5811</strain>
    </source>
</reference>
<feature type="chain" id="PRO_5003388698" evidence="2">
    <location>
        <begin position="24"/>
        <end position="82"/>
    </location>
</feature>
<feature type="region of interest" description="Disordered" evidence="1">
    <location>
        <begin position="23"/>
        <end position="55"/>
    </location>
</feature>